<dbReference type="EMBL" id="VSRR010068333">
    <property type="protein sequence ID" value="MPC85394.1"/>
    <property type="molecule type" value="Genomic_DNA"/>
</dbReference>
<evidence type="ECO:0000313" key="1">
    <source>
        <dbReference type="EMBL" id="MPC85394.1"/>
    </source>
</evidence>
<dbReference type="Proteomes" id="UP000324222">
    <property type="component" value="Unassembled WGS sequence"/>
</dbReference>
<gene>
    <name evidence="1" type="ORF">E2C01_080166</name>
</gene>
<proteinExistence type="predicted"/>
<comment type="caution">
    <text evidence="1">The sequence shown here is derived from an EMBL/GenBank/DDBJ whole genome shotgun (WGS) entry which is preliminary data.</text>
</comment>
<name>A0A5B7IYU6_PORTR</name>
<keyword evidence="2" id="KW-1185">Reference proteome</keyword>
<dbReference type="AlphaFoldDB" id="A0A5B7IYU6"/>
<reference evidence="1 2" key="1">
    <citation type="submission" date="2019-05" db="EMBL/GenBank/DDBJ databases">
        <title>Another draft genome of Portunus trituberculatus and its Hox gene families provides insights of decapod evolution.</title>
        <authorList>
            <person name="Jeong J.-H."/>
            <person name="Song I."/>
            <person name="Kim S."/>
            <person name="Choi T."/>
            <person name="Kim D."/>
            <person name="Ryu S."/>
            <person name="Kim W."/>
        </authorList>
    </citation>
    <scope>NUCLEOTIDE SEQUENCE [LARGE SCALE GENOMIC DNA]</scope>
    <source>
        <tissue evidence="1">Muscle</tissue>
    </source>
</reference>
<evidence type="ECO:0000313" key="2">
    <source>
        <dbReference type="Proteomes" id="UP000324222"/>
    </source>
</evidence>
<protein>
    <submittedName>
        <fullName evidence="1">Uncharacterized protein</fullName>
    </submittedName>
</protein>
<accession>A0A5B7IYU6</accession>
<sequence length="66" mass="7129">MTQIVSSSAVKLQIAMTLLMAPSQPSHFLEKQDQAAFNIRKQYDINVSSSIGCGALGRKKAAIVVH</sequence>
<organism evidence="1 2">
    <name type="scientific">Portunus trituberculatus</name>
    <name type="common">Swimming crab</name>
    <name type="synonym">Neptunus trituberculatus</name>
    <dbReference type="NCBI Taxonomy" id="210409"/>
    <lineage>
        <taxon>Eukaryota</taxon>
        <taxon>Metazoa</taxon>
        <taxon>Ecdysozoa</taxon>
        <taxon>Arthropoda</taxon>
        <taxon>Crustacea</taxon>
        <taxon>Multicrustacea</taxon>
        <taxon>Malacostraca</taxon>
        <taxon>Eumalacostraca</taxon>
        <taxon>Eucarida</taxon>
        <taxon>Decapoda</taxon>
        <taxon>Pleocyemata</taxon>
        <taxon>Brachyura</taxon>
        <taxon>Eubrachyura</taxon>
        <taxon>Portunoidea</taxon>
        <taxon>Portunidae</taxon>
        <taxon>Portuninae</taxon>
        <taxon>Portunus</taxon>
    </lineage>
</organism>